<feature type="region of interest" description="Disordered" evidence="1">
    <location>
        <begin position="1"/>
        <end position="32"/>
    </location>
</feature>
<evidence type="ECO:0000313" key="2">
    <source>
        <dbReference type="EMBL" id="KXG34680.1"/>
    </source>
</evidence>
<dbReference type="Gramene" id="KXG34680">
    <property type="protein sequence ID" value="KXG34680"/>
    <property type="gene ID" value="SORBI_3002G074800"/>
</dbReference>
<keyword evidence="3" id="KW-1185">Reference proteome</keyword>
<sequence>MACAARRAAAPSPPLCAAAARERHPDARRGPRSAQLRCLPDARVASVALCQAASSCVRDRLRTPDGASGKAARADT</sequence>
<proteinExistence type="predicted"/>
<organism evidence="2 3">
    <name type="scientific">Sorghum bicolor</name>
    <name type="common">Sorghum</name>
    <name type="synonym">Sorghum vulgare</name>
    <dbReference type="NCBI Taxonomy" id="4558"/>
    <lineage>
        <taxon>Eukaryota</taxon>
        <taxon>Viridiplantae</taxon>
        <taxon>Streptophyta</taxon>
        <taxon>Embryophyta</taxon>
        <taxon>Tracheophyta</taxon>
        <taxon>Spermatophyta</taxon>
        <taxon>Magnoliopsida</taxon>
        <taxon>Liliopsida</taxon>
        <taxon>Poales</taxon>
        <taxon>Poaceae</taxon>
        <taxon>PACMAD clade</taxon>
        <taxon>Panicoideae</taxon>
        <taxon>Andropogonodae</taxon>
        <taxon>Andropogoneae</taxon>
        <taxon>Sorghinae</taxon>
        <taxon>Sorghum</taxon>
    </lineage>
</organism>
<name>A0A1B6Q9W1_SORBI</name>
<evidence type="ECO:0000256" key="1">
    <source>
        <dbReference type="SAM" id="MobiDB-lite"/>
    </source>
</evidence>
<protein>
    <submittedName>
        <fullName evidence="2">Uncharacterized protein</fullName>
    </submittedName>
</protein>
<accession>A0A1B6Q9W1</accession>
<reference evidence="2 3" key="1">
    <citation type="journal article" date="2009" name="Nature">
        <title>The Sorghum bicolor genome and the diversification of grasses.</title>
        <authorList>
            <person name="Paterson A.H."/>
            <person name="Bowers J.E."/>
            <person name="Bruggmann R."/>
            <person name="Dubchak I."/>
            <person name="Grimwood J."/>
            <person name="Gundlach H."/>
            <person name="Haberer G."/>
            <person name="Hellsten U."/>
            <person name="Mitros T."/>
            <person name="Poliakov A."/>
            <person name="Schmutz J."/>
            <person name="Spannagl M."/>
            <person name="Tang H."/>
            <person name="Wang X."/>
            <person name="Wicker T."/>
            <person name="Bharti A.K."/>
            <person name="Chapman J."/>
            <person name="Feltus F.A."/>
            <person name="Gowik U."/>
            <person name="Grigoriev I.V."/>
            <person name="Lyons E."/>
            <person name="Maher C.A."/>
            <person name="Martis M."/>
            <person name="Narechania A."/>
            <person name="Otillar R.P."/>
            <person name="Penning B.W."/>
            <person name="Salamov A.A."/>
            <person name="Wang Y."/>
            <person name="Zhang L."/>
            <person name="Carpita N.C."/>
            <person name="Freeling M."/>
            <person name="Gingle A.R."/>
            <person name="Hash C.T."/>
            <person name="Keller B."/>
            <person name="Klein P."/>
            <person name="Kresovich S."/>
            <person name="McCann M.C."/>
            <person name="Ming R."/>
            <person name="Peterson D.G."/>
            <person name="Mehboob-ur-Rahman"/>
            <person name="Ware D."/>
            <person name="Westhoff P."/>
            <person name="Mayer K.F."/>
            <person name="Messing J."/>
            <person name="Rokhsar D.S."/>
        </authorList>
    </citation>
    <scope>NUCLEOTIDE SEQUENCE [LARGE SCALE GENOMIC DNA]</scope>
    <source>
        <strain evidence="3">cv. BTx623</strain>
    </source>
</reference>
<feature type="compositionally biased region" description="Basic and acidic residues" evidence="1">
    <location>
        <begin position="20"/>
        <end position="29"/>
    </location>
</feature>
<dbReference type="InParanoid" id="A0A1B6Q9W1"/>
<reference evidence="3" key="2">
    <citation type="journal article" date="2018" name="Plant J.">
        <title>The Sorghum bicolor reference genome: improved assembly, gene annotations, a transcriptome atlas, and signatures of genome organization.</title>
        <authorList>
            <person name="McCormick R.F."/>
            <person name="Truong S.K."/>
            <person name="Sreedasyam A."/>
            <person name="Jenkins J."/>
            <person name="Shu S."/>
            <person name="Sims D."/>
            <person name="Kennedy M."/>
            <person name="Amirebrahimi M."/>
            <person name="Weers B.D."/>
            <person name="McKinley B."/>
            <person name="Mattison A."/>
            <person name="Morishige D.T."/>
            <person name="Grimwood J."/>
            <person name="Schmutz J."/>
            <person name="Mullet J.E."/>
        </authorList>
    </citation>
    <scope>NUCLEOTIDE SEQUENCE [LARGE SCALE GENOMIC DNA]</scope>
    <source>
        <strain evidence="3">cv. BTx623</strain>
    </source>
</reference>
<evidence type="ECO:0000313" key="3">
    <source>
        <dbReference type="Proteomes" id="UP000000768"/>
    </source>
</evidence>
<dbReference type="EMBL" id="CM000761">
    <property type="protein sequence ID" value="KXG34680.1"/>
    <property type="molecule type" value="Genomic_DNA"/>
</dbReference>
<gene>
    <name evidence="2" type="ORF">SORBI_3002G074800</name>
</gene>
<dbReference type="Proteomes" id="UP000000768">
    <property type="component" value="Chromosome 2"/>
</dbReference>
<feature type="compositionally biased region" description="Low complexity" evidence="1">
    <location>
        <begin position="1"/>
        <end position="19"/>
    </location>
</feature>
<dbReference type="AlphaFoldDB" id="A0A1B6Q9W1"/>